<dbReference type="EMBL" id="MCHY01000008">
    <property type="protein sequence ID" value="RKD24474.1"/>
    <property type="molecule type" value="Genomic_DNA"/>
</dbReference>
<keyword evidence="6" id="KW-1185">Reference proteome</keyword>
<dbReference type="PANTHER" id="PTHR43343:SF3">
    <property type="entry name" value="PROTEASE DO-LIKE 8, CHLOROPLASTIC"/>
    <property type="match status" value="1"/>
</dbReference>
<dbReference type="PANTHER" id="PTHR43343">
    <property type="entry name" value="PEPTIDASE S12"/>
    <property type="match status" value="1"/>
</dbReference>
<dbReference type="InterPro" id="IPR001940">
    <property type="entry name" value="Peptidase_S1C"/>
</dbReference>
<dbReference type="InterPro" id="IPR009003">
    <property type="entry name" value="Peptidase_S1_PA"/>
</dbReference>
<dbReference type="InterPro" id="IPR051201">
    <property type="entry name" value="Chloro_Bact_Ser_Proteases"/>
</dbReference>
<dbReference type="RefSeq" id="WP_245983465.1">
    <property type="nucleotide sequence ID" value="NZ_MCHY01000008.1"/>
</dbReference>
<reference evidence="5 6" key="1">
    <citation type="submission" date="2016-08" db="EMBL/GenBank/DDBJ databases">
        <title>Novel Firmicute Genomes.</title>
        <authorList>
            <person name="Poppleton D.I."/>
            <person name="Gribaldo S."/>
        </authorList>
    </citation>
    <scope>NUCLEOTIDE SEQUENCE [LARGE SCALE GENOMIC DNA]</scope>
    <source>
        <strain evidence="5 6">RAOx-1</strain>
    </source>
</reference>
<name>A0A419SKB3_9BACL</name>
<organism evidence="5 6">
    <name type="scientific">Ammoniphilus oxalaticus</name>
    <dbReference type="NCBI Taxonomy" id="66863"/>
    <lineage>
        <taxon>Bacteria</taxon>
        <taxon>Bacillati</taxon>
        <taxon>Bacillota</taxon>
        <taxon>Bacilli</taxon>
        <taxon>Bacillales</taxon>
        <taxon>Paenibacillaceae</taxon>
        <taxon>Aneurinibacillus group</taxon>
        <taxon>Ammoniphilus</taxon>
    </lineage>
</organism>
<proteinExistence type="predicted"/>
<evidence type="ECO:0000313" key="6">
    <source>
        <dbReference type="Proteomes" id="UP000284219"/>
    </source>
</evidence>
<keyword evidence="4" id="KW-1133">Transmembrane helix</keyword>
<keyword evidence="4" id="KW-0472">Membrane</keyword>
<keyword evidence="4" id="KW-0812">Transmembrane</keyword>
<evidence type="ECO:0000256" key="3">
    <source>
        <dbReference type="ARBA" id="ARBA00022825"/>
    </source>
</evidence>
<evidence type="ECO:0000313" key="5">
    <source>
        <dbReference type="EMBL" id="RKD24474.1"/>
    </source>
</evidence>
<protein>
    <recommendedName>
        <fullName evidence="7">Peptidase S1</fullName>
    </recommendedName>
</protein>
<accession>A0A419SKB3</accession>
<dbReference type="Pfam" id="PF13365">
    <property type="entry name" value="Trypsin_2"/>
    <property type="match status" value="1"/>
</dbReference>
<dbReference type="GO" id="GO:0004252">
    <property type="term" value="F:serine-type endopeptidase activity"/>
    <property type="evidence" value="ECO:0007669"/>
    <property type="project" value="InterPro"/>
</dbReference>
<dbReference type="Proteomes" id="UP000284219">
    <property type="component" value="Unassembled WGS sequence"/>
</dbReference>
<dbReference type="AlphaFoldDB" id="A0A419SKB3"/>
<keyword evidence="1" id="KW-0645">Protease</keyword>
<evidence type="ECO:0008006" key="7">
    <source>
        <dbReference type="Google" id="ProtNLM"/>
    </source>
</evidence>
<sequence length="391" mass="41755">MSKNNNTMLIPITFSVLILIGGLVGAYFLHGSMSKPVVAEQASLLGEIPQSDDERDFPADLKQIINDSQKRVVSLEVDFMNGGQGIGSGFLYNNQGDIITNAHVVVGAVNIVVKGADTSLHQGKLIGMSEEKDLAVVRVEGLAKQQPLSIARKKKIEIGDAVLAFGSPHGLENTVTTGIISGLNRDLEIENSIYRGVYQTSAPIAPGNSGGPLILEKTGEVIGVNSAAGRGAGNIGFSIPIDQALALVEKWSASPDTHLAAQSSTAAGDGQLVSYYTETTFSEDAGYLLDYFYGCISAKDYVTAYSLLGSKWQSGTSYETFRNGYLNTMDVTTQSINTRAVSDSTAEVTVIIEALEHVDGAERLTYYKLDYNVGIENENIKILSGKGKKIQ</sequence>
<feature type="transmembrane region" description="Helical" evidence="4">
    <location>
        <begin position="7"/>
        <end position="29"/>
    </location>
</feature>
<keyword evidence="3" id="KW-0720">Serine protease</keyword>
<evidence type="ECO:0000256" key="4">
    <source>
        <dbReference type="SAM" id="Phobius"/>
    </source>
</evidence>
<dbReference type="Gene3D" id="2.40.10.120">
    <property type="match status" value="1"/>
</dbReference>
<evidence type="ECO:0000256" key="2">
    <source>
        <dbReference type="ARBA" id="ARBA00022801"/>
    </source>
</evidence>
<dbReference type="GO" id="GO:0006508">
    <property type="term" value="P:proteolysis"/>
    <property type="evidence" value="ECO:0007669"/>
    <property type="project" value="UniProtKB-KW"/>
</dbReference>
<gene>
    <name evidence="5" type="ORF">BEP19_08790</name>
</gene>
<dbReference type="SUPFAM" id="SSF50494">
    <property type="entry name" value="Trypsin-like serine proteases"/>
    <property type="match status" value="1"/>
</dbReference>
<keyword evidence="2" id="KW-0378">Hydrolase</keyword>
<evidence type="ECO:0000256" key="1">
    <source>
        <dbReference type="ARBA" id="ARBA00022670"/>
    </source>
</evidence>
<comment type="caution">
    <text evidence="5">The sequence shown here is derived from an EMBL/GenBank/DDBJ whole genome shotgun (WGS) entry which is preliminary data.</text>
</comment>
<dbReference type="PRINTS" id="PR00834">
    <property type="entry name" value="PROTEASES2C"/>
</dbReference>